<keyword evidence="2" id="KW-0963">Cytoplasm</keyword>
<dbReference type="InterPro" id="IPR001315">
    <property type="entry name" value="CARD"/>
</dbReference>
<dbReference type="Pfam" id="PF00619">
    <property type="entry name" value="CARD"/>
    <property type="match status" value="1"/>
</dbReference>
<dbReference type="FunFam" id="1.10.533.10:FF:000013">
    <property type="entry name" value="Apoptosis-associated speck-like protein containing a CARD"/>
    <property type="match status" value="1"/>
</dbReference>
<dbReference type="InterPro" id="IPR051249">
    <property type="entry name" value="NLRP_Inflammasome"/>
</dbReference>
<evidence type="ECO:0000256" key="4">
    <source>
        <dbReference type="ARBA" id="ARBA00022859"/>
    </source>
</evidence>
<dbReference type="InterPro" id="IPR033516">
    <property type="entry name" value="CARD8/ASC/NALP1_CARD"/>
</dbReference>
<dbReference type="Ensembl" id="ENSOSIT00000020507.1">
    <property type="protein sequence ID" value="ENSOSIP00000019418.1"/>
    <property type="gene ID" value="ENSOSIG00000010449.1"/>
</dbReference>
<dbReference type="AlphaFoldDB" id="A0A8C7XY12"/>
<proteinExistence type="predicted"/>
<dbReference type="Gene3D" id="1.10.533.10">
    <property type="entry name" value="Death Domain, Fas"/>
    <property type="match status" value="2"/>
</dbReference>
<keyword evidence="6" id="KW-1271">Inflammasome</keyword>
<reference evidence="9" key="2">
    <citation type="submission" date="2025-09" db="UniProtKB">
        <authorList>
            <consortium name="Ensembl"/>
        </authorList>
    </citation>
    <scope>IDENTIFICATION</scope>
</reference>
<dbReference type="CDD" id="cd08330">
    <property type="entry name" value="CARD_ASC_NALP1"/>
    <property type="match status" value="1"/>
</dbReference>
<dbReference type="GO" id="GO:0061702">
    <property type="term" value="C:canonical inflammasome complex"/>
    <property type="evidence" value="ECO:0007669"/>
    <property type="project" value="UniProtKB-SubCell"/>
</dbReference>
<dbReference type="InterPro" id="IPR004020">
    <property type="entry name" value="DAPIN"/>
</dbReference>
<sequence>MESKTPKKLLAETLEDLTKENFQKFVQDLVDRRQEPRVRRCRVEDKNFLVVADVMVSTFTEKKALSVAAEILRGIQCAAEAQQLRKKFRCVSVWRKSDRSLKCLFPPSSAGKHFLDEHFSQLIHRVTCVEPILDQLLQEDAIQQEAYNLIRSKPTSQAKMRELLDHLRASPAHKDIFYNILKKQQKHLVEDLEGNS</sequence>
<dbReference type="GeneTree" id="ENSGT00940000164898"/>
<dbReference type="GO" id="GO:0045087">
    <property type="term" value="P:innate immune response"/>
    <property type="evidence" value="ECO:0007669"/>
    <property type="project" value="UniProtKB-KW"/>
</dbReference>
<evidence type="ECO:0000256" key="5">
    <source>
        <dbReference type="ARBA" id="ARBA00023198"/>
    </source>
</evidence>
<organism evidence="9 10">
    <name type="scientific">Oryzias sinensis</name>
    <name type="common">Chinese medaka</name>
    <dbReference type="NCBI Taxonomy" id="183150"/>
    <lineage>
        <taxon>Eukaryota</taxon>
        <taxon>Metazoa</taxon>
        <taxon>Chordata</taxon>
        <taxon>Craniata</taxon>
        <taxon>Vertebrata</taxon>
        <taxon>Euteleostomi</taxon>
        <taxon>Actinopterygii</taxon>
        <taxon>Neopterygii</taxon>
        <taxon>Teleostei</taxon>
        <taxon>Neoteleostei</taxon>
        <taxon>Acanthomorphata</taxon>
        <taxon>Ovalentaria</taxon>
        <taxon>Atherinomorphae</taxon>
        <taxon>Beloniformes</taxon>
        <taxon>Adrianichthyidae</taxon>
        <taxon>Oryziinae</taxon>
        <taxon>Oryzias</taxon>
    </lineage>
</organism>
<dbReference type="PANTHER" id="PTHR46985:SF2">
    <property type="entry name" value="APOPTOSIS-ASSOCIATED SPECK-LIKE PROTEIN CONTAINING A CARD"/>
    <property type="match status" value="1"/>
</dbReference>
<dbReference type="Proteomes" id="UP000694383">
    <property type="component" value="Unplaced"/>
</dbReference>
<dbReference type="PROSITE" id="PS50824">
    <property type="entry name" value="DAPIN"/>
    <property type="match status" value="1"/>
</dbReference>
<dbReference type="GO" id="GO:0006954">
    <property type="term" value="P:inflammatory response"/>
    <property type="evidence" value="ECO:0007669"/>
    <property type="project" value="UniProtKB-KW"/>
</dbReference>
<comment type="subcellular location">
    <subcellularLocation>
        <location evidence="1">Inflammasome</location>
    </subcellularLocation>
</comment>
<dbReference type="GO" id="GO:0042981">
    <property type="term" value="P:regulation of apoptotic process"/>
    <property type="evidence" value="ECO:0007669"/>
    <property type="project" value="InterPro"/>
</dbReference>
<accession>A0A8C7XY12</accession>
<name>A0A8C7XY12_9TELE</name>
<evidence type="ECO:0000313" key="10">
    <source>
        <dbReference type="Proteomes" id="UP000694383"/>
    </source>
</evidence>
<keyword evidence="4" id="KW-0391">Immunity</keyword>
<protein>
    <recommendedName>
        <fullName evidence="11">CARD domain-containing protein</fullName>
    </recommendedName>
</protein>
<keyword evidence="5" id="KW-0395">Inflammatory response</keyword>
<evidence type="ECO:0000256" key="3">
    <source>
        <dbReference type="ARBA" id="ARBA00022588"/>
    </source>
</evidence>
<evidence type="ECO:0000256" key="6">
    <source>
        <dbReference type="ARBA" id="ARBA00023233"/>
    </source>
</evidence>
<feature type="domain" description="Pyrin" evidence="8">
    <location>
        <begin position="1"/>
        <end position="86"/>
    </location>
</feature>
<dbReference type="PANTHER" id="PTHR46985">
    <property type="entry name" value="NACHT, LRR AND PYD DOMAINS-CONTAINING PROTEIN 1"/>
    <property type="match status" value="1"/>
</dbReference>
<feature type="domain" description="CARD" evidence="7">
    <location>
        <begin position="107"/>
        <end position="196"/>
    </location>
</feature>
<evidence type="ECO:0000313" key="9">
    <source>
        <dbReference type="Ensembl" id="ENSOSIP00000019418.1"/>
    </source>
</evidence>
<evidence type="ECO:0008006" key="11">
    <source>
        <dbReference type="Google" id="ProtNLM"/>
    </source>
</evidence>
<dbReference type="InterPro" id="IPR011029">
    <property type="entry name" value="DEATH-like_dom_sf"/>
</dbReference>
<dbReference type="SUPFAM" id="SSF47986">
    <property type="entry name" value="DEATH domain"/>
    <property type="match status" value="2"/>
</dbReference>
<reference evidence="9" key="1">
    <citation type="submission" date="2025-08" db="UniProtKB">
        <authorList>
            <consortium name="Ensembl"/>
        </authorList>
    </citation>
    <scope>IDENTIFICATION</scope>
</reference>
<dbReference type="Pfam" id="PF02758">
    <property type="entry name" value="PYRIN"/>
    <property type="match status" value="1"/>
</dbReference>
<evidence type="ECO:0000256" key="2">
    <source>
        <dbReference type="ARBA" id="ARBA00022490"/>
    </source>
</evidence>
<evidence type="ECO:0000259" key="8">
    <source>
        <dbReference type="PROSITE" id="PS50824"/>
    </source>
</evidence>
<keyword evidence="10" id="KW-1185">Reference proteome</keyword>
<keyword evidence="3" id="KW-0399">Innate immunity</keyword>
<evidence type="ECO:0000256" key="1">
    <source>
        <dbReference type="ARBA" id="ARBA00004110"/>
    </source>
</evidence>
<dbReference type="PROSITE" id="PS50209">
    <property type="entry name" value="CARD"/>
    <property type="match status" value="1"/>
</dbReference>
<evidence type="ECO:0000259" key="7">
    <source>
        <dbReference type="PROSITE" id="PS50209"/>
    </source>
</evidence>
<dbReference type="SMART" id="SM01289">
    <property type="entry name" value="PYRIN"/>
    <property type="match status" value="1"/>
</dbReference>